<dbReference type="SUPFAM" id="SSF49870">
    <property type="entry name" value="Osmotin, thaumatin-like protein"/>
    <property type="match status" value="1"/>
</dbReference>
<feature type="region of interest" description="Disordered" evidence="1">
    <location>
        <begin position="170"/>
        <end position="189"/>
    </location>
</feature>
<organism evidence="3 4">
    <name type="scientific">Paracoccidioides brasiliensis</name>
    <dbReference type="NCBI Taxonomy" id="121759"/>
    <lineage>
        <taxon>Eukaryota</taxon>
        <taxon>Fungi</taxon>
        <taxon>Dikarya</taxon>
        <taxon>Ascomycota</taxon>
        <taxon>Pezizomycotina</taxon>
        <taxon>Eurotiomycetes</taxon>
        <taxon>Eurotiomycetidae</taxon>
        <taxon>Onygenales</taxon>
        <taxon>Ajellomycetaceae</taxon>
        <taxon>Paracoccidioides</taxon>
    </lineage>
</organism>
<sequence>MSIKKVVVAAAAFAGLLPATLAGTAKVQNNCGYPVYLWSVGGDNGQMNVIPPNHSYAEQYRVARNGGGISLKISKNQNLASITQFEYTLAGNKLFYDISAINGEPFVNDGISLSSPNGNCHKVICPPGESPCKSVYNKPNDDFATHSCSAAADLSLVLCTGGRQQVQLSSWSQSERRTMSNSSRPYPTTLEMSGKVVNV</sequence>
<dbReference type="AlphaFoldDB" id="A0A1D2JFY5"/>
<protein>
    <recommendedName>
        <fullName evidence="5">Antigenic thaumatin-like protein</fullName>
    </recommendedName>
</protein>
<evidence type="ECO:0000313" key="3">
    <source>
        <dbReference type="EMBL" id="ODH31999.1"/>
    </source>
</evidence>
<dbReference type="EMBL" id="LZYO01000116">
    <property type="protein sequence ID" value="ODH31999.1"/>
    <property type="molecule type" value="Genomic_DNA"/>
</dbReference>
<keyword evidence="2" id="KW-0732">Signal</keyword>
<dbReference type="InterPro" id="IPR006771">
    <property type="entry name" value="CetA-like"/>
</dbReference>
<dbReference type="VEuPathDB" id="FungiDB:PABG_07518"/>
<comment type="caution">
    <text evidence="3">The sequence shown here is derived from an EMBL/GenBank/DDBJ whole genome shotgun (WGS) entry which is preliminary data.</text>
</comment>
<evidence type="ECO:0008006" key="5">
    <source>
        <dbReference type="Google" id="ProtNLM"/>
    </source>
</evidence>
<name>A0A1D2JFY5_PARBR</name>
<proteinExistence type="predicted"/>
<gene>
    <name evidence="3" type="ORF">ACO22_03427</name>
</gene>
<evidence type="ECO:0000313" key="4">
    <source>
        <dbReference type="Proteomes" id="UP000242814"/>
    </source>
</evidence>
<dbReference type="PANTHER" id="PTHR36195:SF4">
    <property type="entry name" value="DOMAIN PROTEIN, PUTATIVE (AFU_ORTHOLOGUE AFUA_5G01990)-RELATED"/>
    <property type="match status" value="1"/>
</dbReference>
<reference evidence="3 4" key="1">
    <citation type="submission" date="2016-06" db="EMBL/GenBank/DDBJ databases">
        <authorList>
            <person name="Kjaerup R.B."/>
            <person name="Dalgaard T.S."/>
            <person name="Juul-Madsen H.R."/>
        </authorList>
    </citation>
    <scope>NUCLEOTIDE SEQUENCE [LARGE SCALE GENOMIC DNA]</scope>
    <source>
        <strain evidence="3 4">Pb300</strain>
    </source>
</reference>
<feature type="compositionally biased region" description="Polar residues" evidence="1">
    <location>
        <begin position="170"/>
        <end position="186"/>
    </location>
</feature>
<accession>A0A1D2JFY5</accession>
<dbReference type="VEuPathDB" id="FungiDB:PADG_08139"/>
<feature type="signal peptide" evidence="2">
    <location>
        <begin position="1"/>
        <end position="22"/>
    </location>
</feature>
<dbReference type="Proteomes" id="UP000242814">
    <property type="component" value="Unassembled WGS sequence"/>
</dbReference>
<dbReference type="InterPro" id="IPR037176">
    <property type="entry name" value="Osmotin/thaumatin-like_sf"/>
</dbReference>
<feature type="chain" id="PRO_5008902445" description="Antigenic thaumatin-like protein" evidence="2">
    <location>
        <begin position="23"/>
        <end position="199"/>
    </location>
</feature>
<dbReference type="Pfam" id="PF04681">
    <property type="entry name" value="Bys1"/>
    <property type="match status" value="1"/>
</dbReference>
<evidence type="ECO:0000256" key="1">
    <source>
        <dbReference type="SAM" id="MobiDB-lite"/>
    </source>
</evidence>
<evidence type="ECO:0000256" key="2">
    <source>
        <dbReference type="SAM" id="SignalP"/>
    </source>
</evidence>
<dbReference type="PANTHER" id="PTHR36195">
    <property type="entry name" value="DOMAIN PROTEIN, PUTATIVE (AFU_ORTHOLOGUE AFUA_5G01990)-RELATED-RELATED"/>
    <property type="match status" value="1"/>
</dbReference>